<gene>
    <name evidence="2" type="ORF">UABAM_01286</name>
</gene>
<evidence type="ECO:0000256" key="1">
    <source>
        <dbReference type="SAM" id="Phobius"/>
    </source>
</evidence>
<name>A0A5S9IJE6_UABAM</name>
<feature type="transmembrane region" description="Helical" evidence="1">
    <location>
        <begin position="81"/>
        <end position="99"/>
    </location>
</feature>
<keyword evidence="1" id="KW-0472">Membrane</keyword>
<dbReference type="RefSeq" id="WP_151967168.1">
    <property type="nucleotide sequence ID" value="NZ_AP019860.1"/>
</dbReference>
<keyword evidence="1" id="KW-1133">Transmembrane helix</keyword>
<dbReference type="OrthoDB" id="253227at2"/>
<evidence type="ECO:0000313" key="3">
    <source>
        <dbReference type="Proteomes" id="UP000326354"/>
    </source>
</evidence>
<dbReference type="KEGG" id="uam:UABAM_01286"/>
<feature type="transmembrane region" description="Helical" evidence="1">
    <location>
        <begin position="56"/>
        <end position="75"/>
    </location>
</feature>
<feature type="transmembrane region" description="Helical" evidence="1">
    <location>
        <begin position="120"/>
        <end position="148"/>
    </location>
</feature>
<protein>
    <submittedName>
        <fullName evidence="2">Uncharacterized protein</fullName>
    </submittedName>
</protein>
<keyword evidence="1" id="KW-0812">Transmembrane</keyword>
<organism evidence="2 3">
    <name type="scientific">Uabimicrobium amorphum</name>
    <dbReference type="NCBI Taxonomy" id="2596890"/>
    <lineage>
        <taxon>Bacteria</taxon>
        <taxon>Pseudomonadati</taxon>
        <taxon>Planctomycetota</taxon>
        <taxon>Candidatus Uabimicrobiia</taxon>
        <taxon>Candidatus Uabimicrobiales</taxon>
        <taxon>Candidatus Uabimicrobiaceae</taxon>
        <taxon>Candidatus Uabimicrobium</taxon>
    </lineage>
</organism>
<reference evidence="2 3" key="1">
    <citation type="submission" date="2019-08" db="EMBL/GenBank/DDBJ databases">
        <title>Complete genome sequence of Candidatus Uab amorphum.</title>
        <authorList>
            <person name="Shiratori T."/>
            <person name="Suzuki S."/>
            <person name="Kakizawa Y."/>
            <person name="Ishida K."/>
        </authorList>
    </citation>
    <scope>NUCLEOTIDE SEQUENCE [LARGE SCALE GENOMIC DNA]</scope>
    <source>
        <strain evidence="2 3">SRT547</strain>
    </source>
</reference>
<proteinExistence type="predicted"/>
<dbReference type="AlphaFoldDB" id="A0A5S9IJE6"/>
<accession>A0A5S9IJE6</accession>
<sequence>MSDTKGSASSTPARKLRHTVVPLPKIVFFYPLMIVCIICAIMEASARSGSSAESSTIAGTLFIIVFLVNILIIAFDFPGVKAMALAMVIIATIFALLWANSKWEIIAPMKKVFDILFQQVHASTMFYCMISAILFLMVVAGILANFLWNRWVIESTRIFHKHGLFGDVREYPVIDLQVQKSIDDVFEYALLLSGTLTFSVPNAPTIRLENVPFINRVEKKIQTIVRK</sequence>
<keyword evidence="3" id="KW-1185">Reference proteome</keyword>
<dbReference type="Proteomes" id="UP000326354">
    <property type="component" value="Chromosome"/>
</dbReference>
<dbReference type="EMBL" id="AP019860">
    <property type="protein sequence ID" value="BBM82943.1"/>
    <property type="molecule type" value="Genomic_DNA"/>
</dbReference>
<feature type="transmembrane region" description="Helical" evidence="1">
    <location>
        <begin position="26"/>
        <end position="44"/>
    </location>
</feature>
<evidence type="ECO:0000313" key="2">
    <source>
        <dbReference type="EMBL" id="BBM82943.1"/>
    </source>
</evidence>